<proteinExistence type="predicted"/>
<sequence length="18" mass="2053">MVDPNRGRPYFLSLSLST</sequence>
<protein>
    <submittedName>
        <fullName evidence="1">Uncharacterized protein</fullName>
    </submittedName>
</protein>
<accession>A0A3Q7H9J9</accession>
<dbReference type="Proteomes" id="UP000004994">
    <property type="component" value="Chromosome 7"/>
</dbReference>
<organism evidence="1">
    <name type="scientific">Solanum lycopersicum</name>
    <name type="common">Tomato</name>
    <name type="synonym">Lycopersicon esculentum</name>
    <dbReference type="NCBI Taxonomy" id="4081"/>
    <lineage>
        <taxon>Eukaryota</taxon>
        <taxon>Viridiplantae</taxon>
        <taxon>Streptophyta</taxon>
        <taxon>Embryophyta</taxon>
        <taxon>Tracheophyta</taxon>
        <taxon>Spermatophyta</taxon>
        <taxon>Magnoliopsida</taxon>
        <taxon>eudicotyledons</taxon>
        <taxon>Gunneridae</taxon>
        <taxon>Pentapetalae</taxon>
        <taxon>asterids</taxon>
        <taxon>lamiids</taxon>
        <taxon>Solanales</taxon>
        <taxon>Solanaceae</taxon>
        <taxon>Solanoideae</taxon>
        <taxon>Solaneae</taxon>
        <taxon>Solanum</taxon>
        <taxon>Solanum subgen. Lycopersicon</taxon>
    </lineage>
</organism>
<evidence type="ECO:0000313" key="1">
    <source>
        <dbReference type="EnsemblPlants" id="Solyc07g021190.2.1.1"/>
    </source>
</evidence>
<name>A0A3Q7H9J9_SOLLC</name>
<dbReference type="InParanoid" id="A0A3Q7H9J9"/>
<dbReference type="EnsemblPlants" id="Solyc07g021190.2.1">
    <property type="protein sequence ID" value="Solyc07g021190.2.1.1"/>
    <property type="gene ID" value="Solyc07g021190.2"/>
</dbReference>
<evidence type="ECO:0000313" key="2">
    <source>
        <dbReference type="Proteomes" id="UP000004994"/>
    </source>
</evidence>
<dbReference type="Gramene" id="Solyc07g021190.2.1">
    <property type="protein sequence ID" value="Solyc07g021190.2.1.1"/>
    <property type="gene ID" value="Solyc07g021190.2"/>
</dbReference>
<keyword evidence="2" id="KW-1185">Reference proteome</keyword>
<reference evidence="1" key="2">
    <citation type="submission" date="2019-01" db="UniProtKB">
        <authorList>
            <consortium name="EnsemblPlants"/>
        </authorList>
    </citation>
    <scope>IDENTIFICATION</scope>
    <source>
        <strain evidence="1">cv. Heinz 1706</strain>
    </source>
</reference>
<dbReference type="AlphaFoldDB" id="A0A3Q7H9J9"/>
<reference evidence="1" key="1">
    <citation type="journal article" date="2012" name="Nature">
        <title>The tomato genome sequence provides insights into fleshy fruit evolution.</title>
        <authorList>
            <consortium name="Tomato Genome Consortium"/>
        </authorList>
    </citation>
    <scope>NUCLEOTIDE SEQUENCE [LARGE SCALE GENOMIC DNA]</scope>
    <source>
        <strain evidence="1">cv. Heinz 1706</strain>
    </source>
</reference>